<evidence type="ECO:0000256" key="4">
    <source>
        <dbReference type="ARBA" id="ARBA00022840"/>
    </source>
</evidence>
<dbReference type="PANTHER" id="PTHR43776:SF7">
    <property type="entry name" value="D,D-DIPEPTIDE TRANSPORT ATP-BINDING PROTEIN DDPF-RELATED"/>
    <property type="match status" value="1"/>
</dbReference>
<reference evidence="6 7" key="1">
    <citation type="submission" date="2019-06" db="EMBL/GenBank/DDBJ databases">
        <title>Sequencing the genomes of 1000 actinobacteria strains.</title>
        <authorList>
            <person name="Klenk H.-P."/>
        </authorList>
    </citation>
    <scope>NUCLEOTIDE SEQUENCE [LARGE SCALE GENOMIC DNA]</scope>
    <source>
        <strain evidence="6 7">DSM 26477</strain>
    </source>
</reference>
<dbReference type="Proteomes" id="UP000317998">
    <property type="component" value="Unassembled WGS sequence"/>
</dbReference>
<dbReference type="InterPro" id="IPR017871">
    <property type="entry name" value="ABC_transporter-like_CS"/>
</dbReference>
<dbReference type="EMBL" id="VFOM01000001">
    <property type="protein sequence ID" value="TQL47867.1"/>
    <property type="molecule type" value="Genomic_DNA"/>
</dbReference>
<evidence type="ECO:0000259" key="5">
    <source>
        <dbReference type="PROSITE" id="PS50893"/>
    </source>
</evidence>
<dbReference type="PROSITE" id="PS50893">
    <property type="entry name" value="ABC_TRANSPORTER_2"/>
    <property type="match status" value="1"/>
</dbReference>
<comment type="similarity">
    <text evidence="1">Belongs to the ABC transporter superfamily.</text>
</comment>
<protein>
    <submittedName>
        <fullName evidence="6">ABC-type dipeptide/oligopeptide/nickel transport system ATPase component</fullName>
    </submittedName>
</protein>
<feature type="domain" description="ABC transporter" evidence="5">
    <location>
        <begin position="14"/>
        <end position="268"/>
    </location>
</feature>
<dbReference type="PANTHER" id="PTHR43776">
    <property type="entry name" value="TRANSPORT ATP-BINDING PROTEIN"/>
    <property type="match status" value="1"/>
</dbReference>
<dbReference type="SUPFAM" id="SSF52540">
    <property type="entry name" value="P-loop containing nucleoside triphosphate hydrolases"/>
    <property type="match status" value="1"/>
</dbReference>
<keyword evidence="2" id="KW-0813">Transport</keyword>
<dbReference type="RefSeq" id="WP_185740457.1">
    <property type="nucleotide sequence ID" value="NZ_VFOM01000001.1"/>
</dbReference>
<keyword evidence="4" id="KW-0067">ATP-binding</keyword>
<keyword evidence="3" id="KW-0547">Nucleotide-binding</keyword>
<evidence type="ECO:0000313" key="7">
    <source>
        <dbReference type="Proteomes" id="UP000317998"/>
    </source>
</evidence>
<evidence type="ECO:0000256" key="1">
    <source>
        <dbReference type="ARBA" id="ARBA00005417"/>
    </source>
</evidence>
<gene>
    <name evidence="6" type="ORF">FB562_0938</name>
</gene>
<dbReference type="InterPro" id="IPR050319">
    <property type="entry name" value="ABC_transp_ATP-bind"/>
</dbReference>
<dbReference type="GO" id="GO:0055085">
    <property type="term" value="P:transmembrane transport"/>
    <property type="evidence" value="ECO:0007669"/>
    <property type="project" value="UniProtKB-ARBA"/>
</dbReference>
<dbReference type="GO" id="GO:0016887">
    <property type="term" value="F:ATP hydrolysis activity"/>
    <property type="evidence" value="ECO:0007669"/>
    <property type="project" value="InterPro"/>
</dbReference>
<dbReference type="PROSITE" id="PS00211">
    <property type="entry name" value="ABC_TRANSPORTER_1"/>
    <property type="match status" value="1"/>
</dbReference>
<dbReference type="GO" id="GO:0005524">
    <property type="term" value="F:ATP binding"/>
    <property type="evidence" value="ECO:0007669"/>
    <property type="project" value="UniProtKB-KW"/>
</dbReference>
<evidence type="ECO:0000256" key="3">
    <source>
        <dbReference type="ARBA" id="ARBA00022741"/>
    </source>
</evidence>
<dbReference type="InterPro" id="IPR027417">
    <property type="entry name" value="P-loop_NTPase"/>
</dbReference>
<dbReference type="CDD" id="cd03257">
    <property type="entry name" value="ABC_NikE_OppD_transporters"/>
    <property type="match status" value="1"/>
</dbReference>
<name>A0A542YIF3_9MICO</name>
<dbReference type="InterPro" id="IPR003593">
    <property type="entry name" value="AAA+_ATPase"/>
</dbReference>
<proteinExistence type="inferred from homology"/>
<sequence>MRVTAGEAGAVVSARDLSVHYLSRNASSYHLALDGLTFDVAAGEVLGVVGESGSGKSTLARAVAGLTGLGQLDDGIPEIRGGSLRVLGTDIRGISRRQRDRLTGRVGYLAQNGAVTLNPRLTVGENVAEPIFERDRRFRQKEATAIVASLVDSVHLPLSVLPKQPHELSSGQRQRVALARALVLEPSLLVADEPTRGVDATVKSGVLGVLRELQLQRGFSALVVSSDLAVVSAMTERVAVLSGGVLIGIGPLESLLEHPTHPYLEALAAVREGYRDERDGD</sequence>
<dbReference type="InterPro" id="IPR003439">
    <property type="entry name" value="ABC_transporter-like_ATP-bd"/>
</dbReference>
<evidence type="ECO:0000313" key="6">
    <source>
        <dbReference type="EMBL" id="TQL47867.1"/>
    </source>
</evidence>
<dbReference type="Pfam" id="PF00005">
    <property type="entry name" value="ABC_tran"/>
    <property type="match status" value="1"/>
</dbReference>
<accession>A0A542YIF3</accession>
<comment type="caution">
    <text evidence="6">The sequence shown here is derived from an EMBL/GenBank/DDBJ whole genome shotgun (WGS) entry which is preliminary data.</text>
</comment>
<organism evidence="6 7">
    <name type="scientific">Homoserinimonas aerilata</name>
    <dbReference type="NCBI Taxonomy" id="1162970"/>
    <lineage>
        <taxon>Bacteria</taxon>
        <taxon>Bacillati</taxon>
        <taxon>Actinomycetota</taxon>
        <taxon>Actinomycetes</taxon>
        <taxon>Micrococcales</taxon>
        <taxon>Microbacteriaceae</taxon>
        <taxon>Homoserinimonas</taxon>
    </lineage>
</organism>
<dbReference type="AlphaFoldDB" id="A0A542YIF3"/>
<evidence type="ECO:0000256" key="2">
    <source>
        <dbReference type="ARBA" id="ARBA00022448"/>
    </source>
</evidence>
<dbReference type="SMART" id="SM00382">
    <property type="entry name" value="AAA"/>
    <property type="match status" value="1"/>
</dbReference>
<keyword evidence="7" id="KW-1185">Reference proteome</keyword>
<dbReference type="Gene3D" id="3.40.50.300">
    <property type="entry name" value="P-loop containing nucleotide triphosphate hydrolases"/>
    <property type="match status" value="1"/>
</dbReference>